<comment type="similarity">
    <text evidence="3 14">Belongs to the GSP F family.</text>
</comment>
<feature type="transmembrane region" description="Helical" evidence="15">
    <location>
        <begin position="366"/>
        <end position="391"/>
    </location>
</feature>
<evidence type="ECO:0000256" key="6">
    <source>
        <dbReference type="ARBA" id="ARBA00022519"/>
    </source>
</evidence>
<dbReference type="InterPro" id="IPR018076">
    <property type="entry name" value="T2SS_GspF_dom"/>
</dbReference>
<evidence type="ECO:0000256" key="10">
    <source>
        <dbReference type="ARBA" id="ARBA00022927"/>
    </source>
</evidence>
<feature type="domain" description="Type II secretion system protein GspF" evidence="16">
    <location>
        <begin position="271"/>
        <end position="393"/>
    </location>
</feature>
<protein>
    <recommendedName>
        <fullName evidence="13">General secretion pathway protein F</fullName>
    </recommendedName>
</protein>
<reference evidence="17 18" key="1">
    <citation type="submission" date="2024-08" db="EMBL/GenBank/DDBJ databases">
        <title>Pantoea ronii - a newly identified human opportunistic pathogen.</title>
        <authorList>
            <person name="Keidar-Friedman D."/>
            <person name="Sorek N."/>
            <person name="Leshin-Carmel D."/>
            <person name="Tsur A."/>
            <person name="Amsalem M."/>
            <person name="Tolkach D."/>
            <person name="Brosh-Nissimov T."/>
        </authorList>
    </citation>
    <scope>NUCLEOTIDE SEQUENCE [LARGE SCALE GENOMIC DNA]</scope>
    <source>
        <strain evidence="17 18">AA23256</strain>
    </source>
</reference>
<comment type="caution">
    <text evidence="17">The sequence shown here is derived from an EMBL/GenBank/DDBJ whole genome shotgun (WGS) entry which is preliminary data.</text>
</comment>
<evidence type="ECO:0000256" key="2">
    <source>
        <dbReference type="ARBA" id="ARBA00004429"/>
    </source>
</evidence>
<dbReference type="InterPro" id="IPR001992">
    <property type="entry name" value="T2SS_GspF/T4SS_PilC_CS"/>
</dbReference>
<evidence type="ECO:0000256" key="14">
    <source>
        <dbReference type="RuleBase" id="RU003923"/>
    </source>
</evidence>
<name>A0ABW7PRQ8_9GAMM</name>
<evidence type="ECO:0000256" key="15">
    <source>
        <dbReference type="SAM" id="Phobius"/>
    </source>
</evidence>
<evidence type="ECO:0000256" key="9">
    <source>
        <dbReference type="ARBA" id="ARBA00022837"/>
    </source>
</evidence>
<evidence type="ECO:0000256" key="13">
    <source>
        <dbReference type="ARBA" id="ARBA00030750"/>
    </source>
</evidence>
<dbReference type="Gene3D" id="1.20.81.30">
    <property type="entry name" value="Type II secretion system (T2SS), domain F"/>
    <property type="match status" value="2"/>
</dbReference>
<evidence type="ECO:0000256" key="5">
    <source>
        <dbReference type="ARBA" id="ARBA00022475"/>
    </source>
</evidence>
<feature type="transmembrane region" description="Helical" evidence="15">
    <location>
        <begin position="221"/>
        <end position="240"/>
    </location>
</feature>
<keyword evidence="10" id="KW-0653">Protein transport</keyword>
<evidence type="ECO:0000256" key="1">
    <source>
        <dbReference type="ARBA" id="ARBA00002684"/>
    </source>
</evidence>
<evidence type="ECO:0000313" key="18">
    <source>
        <dbReference type="Proteomes" id="UP001611251"/>
    </source>
</evidence>
<organism evidence="17 18">
    <name type="scientific">Pantoea osteomyelitidis</name>
    <dbReference type="NCBI Taxonomy" id="3230026"/>
    <lineage>
        <taxon>Bacteria</taxon>
        <taxon>Pseudomonadati</taxon>
        <taxon>Pseudomonadota</taxon>
        <taxon>Gammaproteobacteria</taxon>
        <taxon>Enterobacterales</taxon>
        <taxon>Erwiniaceae</taxon>
        <taxon>Pantoea</taxon>
    </lineage>
</organism>
<proteinExistence type="inferred from homology"/>
<dbReference type="Pfam" id="PF00482">
    <property type="entry name" value="T2SSF"/>
    <property type="match status" value="2"/>
</dbReference>
<evidence type="ECO:0000256" key="3">
    <source>
        <dbReference type="ARBA" id="ARBA00005745"/>
    </source>
</evidence>
<keyword evidence="18" id="KW-1185">Reference proteome</keyword>
<gene>
    <name evidence="17" type="primary">gspF</name>
    <name evidence="17" type="ORF">ABU178_00200</name>
</gene>
<keyword evidence="6" id="KW-0997">Cell inner membrane</keyword>
<accession>A0ABW7PRQ8</accession>
<keyword evidence="12 15" id="KW-0472">Membrane</keyword>
<comment type="subcellular location">
    <subcellularLocation>
        <location evidence="2 14">Cell inner membrane</location>
        <topology evidence="2 14">Multi-pass membrane protein</topology>
    </subcellularLocation>
</comment>
<evidence type="ECO:0000313" key="17">
    <source>
        <dbReference type="EMBL" id="MFH8132610.1"/>
    </source>
</evidence>
<evidence type="ECO:0000259" key="16">
    <source>
        <dbReference type="Pfam" id="PF00482"/>
    </source>
</evidence>
<dbReference type="Proteomes" id="UP001611251">
    <property type="component" value="Unassembled WGS sequence"/>
</dbReference>
<evidence type="ECO:0000256" key="11">
    <source>
        <dbReference type="ARBA" id="ARBA00022989"/>
    </source>
</evidence>
<dbReference type="InterPro" id="IPR003004">
    <property type="entry name" value="GspF/PilC"/>
</dbReference>
<evidence type="ECO:0000256" key="12">
    <source>
        <dbReference type="ARBA" id="ARBA00023136"/>
    </source>
</evidence>
<evidence type="ECO:0000256" key="4">
    <source>
        <dbReference type="ARBA" id="ARBA00022448"/>
    </source>
</evidence>
<feature type="transmembrane region" description="Helical" evidence="15">
    <location>
        <begin position="167"/>
        <end position="190"/>
    </location>
</feature>
<dbReference type="PROSITE" id="PS00874">
    <property type="entry name" value="T2SP_F"/>
    <property type="match status" value="1"/>
</dbReference>
<dbReference type="InterPro" id="IPR011850">
    <property type="entry name" value="T2SS_GspF"/>
</dbReference>
<keyword evidence="8" id="KW-0479">Metal-binding</keyword>
<sequence length="402" mass="44850">MTDRYRWQGMDSQGNRHRGVVSAASAAQARRELREQGYIILSMQQSEERRAFGPRFSRRVPAAAITLFTRQLATLVNAAIPLAQALKIIAAQNENALLAKQLATIRERVLEGYALHEALQACPKSFDKLFRTLVVAGEKTGRLGEVLEKLADHNEQQQMLRNKLTQAMIYPTALTLVALGVIGILLAVVVPQVTEQFVNMKQALPLSTRLLLMLSHAVQQYGLPCLGLLAAAGLLFRIWLKKPNNLLRFQRGMVRYPPCGKLVRTLNAARYLRTLTILQHSHVPLLEAMEIARTVNANEYVNTLMQEAAGKVRQGVPLSRSLEQTALFPAMMIYMIASGEQSGQLSVLMARATEYQEKQLQHRITLMLAVFEPLLVITMASIVLFIVLSILQPILQLNNLVS</sequence>
<dbReference type="NCBIfam" id="TIGR02120">
    <property type="entry name" value="GspF"/>
    <property type="match status" value="1"/>
</dbReference>
<keyword evidence="9" id="KW-0106">Calcium</keyword>
<feature type="domain" description="Type II secretion system protein GspF" evidence="16">
    <location>
        <begin position="68"/>
        <end position="191"/>
    </location>
</feature>
<keyword evidence="7 14" id="KW-0812">Transmembrane</keyword>
<dbReference type="PANTHER" id="PTHR30012">
    <property type="entry name" value="GENERAL SECRETION PATHWAY PROTEIN"/>
    <property type="match status" value="1"/>
</dbReference>
<dbReference type="RefSeq" id="WP_397210809.1">
    <property type="nucleotide sequence ID" value="NZ_JBGFSN010000001.1"/>
</dbReference>
<keyword evidence="4 14" id="KW-0813">Transport</keyword>
<keyword evidence="5" id="KW-1003">Cell membrane</keyword>
<dbReference type="EMBL" id="JBGFSN010000001">
    <property type="protein sequence ID" value="MFH8132610.1"/>
    <property type="molecule type" value="Genomic_DNA"/>
</dbReference>
<dbReference type="InterPro" id="IPR042094">
    <property type="entry name" value="T2SS_GspF_sf"/>
</dbReference>
<dbReference type="PANTHER" id="PTHR30012:SF0">
    <property type="entry name" value="TYPE II SECRETION SYSTEM PROTEIN F-RELATED"/>
    <property type="match status" value="1"/>
</dbReference>
<dbReference type="PRINTS" id="PR00812">
    <property type="entry name" value="BCTERIALGSPF"/>
</dbReference>
<evidence type="ECO:0000256" key="8">
    <source>
        <dbReference type="ARBA" id="ARBA00022723"/>
    </source>
</evidence>
<comment type="function">
    <text evidence="1">Component of the type II secretion system inner membrane complex required for the energy-dependent secretion of extracellular factors such as proteases and toxins from the periplasm.</text>
</comment>
<evidence type="ECO:0000256" key="7">
    <source>
        <dbReference type="ARBA" id="ARBA00022692"/>
    </source>
</evidence>
<keyword evidence="11 15" id="KW-1133">Transmembrane helix</keyword>